<organism evidence="2 3">
    <name type="scientific">Trichinella murrelli</name>
    <dbReference type="NCBI Taxonomy" id="144512"/>
    <lineage>
        <taxon>Eukaryota</taxon>
        <taxon>Metazoa</taxon>
        <taxon>Ecdysozoa</taxon>
        <taxon>Nematoda</taxon>
        <taxon>Enoplea</taxon>
        <taxon>Dorylaimia</taxon>
        <taxon>Trichinellida</taxon>
        <taxon>Trichinellidae</taxon>
        <taxon>Trichinella</taxon>
    </lineage>
</organism>
<name>A0A0V0SW36_9BILA</name>
<comment type="caution">
    <text evidence="2">The sequence shown here is derived from an EMBL/GenBank/DDBJ whole genome shotgun (WGS) entry which is preliminary data.</text>
</comment>
<dbReference type="AlphaFoldDB" id="A0A0V0SW36"/>
<reference evidence="2 3" key="1">
    <citation type="submission" date="2015-01" db="EMBL/GenBank/DDBJ databases">
        <title>Evolution of Trichinella species and genotypes.</title>
        <authorList>
            <person name="Korhonen P.K."/>
            <person name="Edoardo P."/>
            <person name="Giuseppe L.R."/>
            <person name="Gasser R.B."/>
        </authorList>
    </citation>
    <scope>NUCLEOTIDE SEQUENCE [LARGE SCALE GENOMIC DNA]</scope>
    <source>
        <strain evidence="2">ISS417</strain>
    </source>
</reference>
<keyword evidence="3" id="KW-1185">Reference proteome</keyword>
<evidence type="ECO:0000256" key="1">
    <source>
        <dbReference type="SAM" id="Phobius"/>
    </source>
</evidence>
<keyword evidence="1" id="KW-1133">Transmembrane helix</keyword>
<accession>A0A0V0SW36</accession>
<dbReference type="EMBL" id="JYDJ01002151">
    <property type="protein sequence ID" value="KRX30859.1"/>
    <property type="molecule type" value="Genomic_DNA"/>
</dbReference>
<proteinExistence type="predicted"/>
<feature type="transmembrane region" description="Helical" evidence="1">
    <location>
        <begin position="15"/>
        <end position="36"/>
    </location>
</feature>
<protein>
    <submittedName>
        <fullName evidence="2">Uncharacterized protein</fullName>
    </submittedName>
</protein>
<dbReference type="Proteomes" id="UP000055048">
    <property type="component" value="Unassembled WGS sequence"/>
</dbReference>
<evidence type="ECO:0000313" key="3">
    <source>
        <dbReference type="Proteomes" id="UP000055048"/>
    </source>
</evidence>
<evidence type="ECO:0000313" key="2">
    <source>
        <dbReference type="EMBL" id="KRX30859.1"/>
    </source>
</evidence>
<gene>
    <name evidence="2" type="ORF">T05_10612</name>
</gene>
<keyword evidence="1" id="KW-0472">Membrane</keyword>
<keyword evidence="1" id="KW-0812">Transmembrane</keyword>
<sequence>MFARSISALTTDLNANLSAISICLLLSLCVTCIIFVQRNEIRFILVNQ</sequence>